<keyword evidence="2" id="KW-0496">Mitochondrion</keyword>
<dbReference type="CTD" id="4509"/>
<name>A0A1D8BES8_9ANNE</name>
<keyword evidence="1" id="KW-1133">Transmembrane helix</keyword>
<protein>
    <submittedName>
        <fullName evidence="2">ATP synthase F0 subunit 8</fullName>
    </submittedName>
</protein>
<gene>
    <name evidence="2" type="primary">ATP8</name>
</gene>
<dbReference type="GeneID" id="29291986"/>
<reference evidence="2" key="1">
    <citation type="submission" date="2016-02" db="EMBL/GenBank/DDBJ databases">
        <authorList>
            <person name="Wen L."/>
            <person name="He K."/>
            <person name="Yang H."/>
        </authorList>
    </citation>
    <scope>NUCLEOTIDE SEQUENCE</scope>
</reference>
<keyword evidence="1" id="KW-0812">Transmembrane</keyword>
<dbReference type="EMBL" id="KU820989">
    <property type="protein sequence ID" value="AOS53038.1"/>
    <property type="molecule type" value="Genomic_DNA"/>
</dbReference>
<accession>A0A1D8BES8</accession>
<evidence type="ECO:0000313" key="2">
    <source>
        <dbReference type="EMBL" id="AOS53038.1"/>
    </source>
</evidence>
<dbReference type="RefSeq" id="YP_009308158.1">
    <property type="nucleotide sequence ID" value="NC_031412.1"/>
</dbReference>
<proteinExistence type="predicted"/>
<sequence>MPHLSTLHWATLSLTFLFIFILFLTKGWWQNTPTYPKQKLNSFSKKPNS</sequence>
<organism evidence="2">
    <name type="scientific">Phascolosoma pacificum</name>
    <dbReference type="NCBI Taxonomy" id="1634976"/>
    <lineage>
        <taxon>Eukaryota</taxon>
        <taxon>Metazoa</taxon>
        <taxon>Spiralia</taxon>
        <taxon>Lophotrochozoa</taxon>
        <taxon>Annelida</taxon>
        <taxon>Sipuncula</taxon>
        <taxon>Phascolosomatidea</taxon>
        <taxon>Phascolosomatiformes</taxon>
        <taxon>Phascolosomatidae</taxon>
        <taxon>Phascolosoma</taxon>
    </lineage>
</organism>
<geneLocation type="mitochondrion" evidence="2"/>
<keyword evidence="1" id="KW-0472">Membrane</keyword>
<dbReference type="AlphaFoldDB" id="A0A1D8BES8"/>
<evidence type="ECO:0000256" key="1">
    <source>
        <dbReference type="SAM" id="Phobius"/>
    </source>
</evidence>
<feature type="transmembrane region" description="Helical" evidence="1">
    <location>
        <begin position="6"/>
        <end position="29"/>
    </location>
</feature>